<proteinExistence type="predicted"/>
<evidence type="ECO:0000313" key="8">
    <source>
        <dbReference type="Proteomes" id="UP001500908"/>
    </source>
</evidence>
<dbReference type="Pfam" id="PF01614">
    <property type="entry name" value="IclR_C"/>
    <property type="match status" value="1"/>
</dbReference>
<dbReference type="PROSITE" id="PS51077">
    <property type="entry name" value="HTH_ICLR"/>
    <property type="match status" value="1"/>
</dbReference>
<dbReference type="PANTHER" id="PTHR30136:SF24">
    <property type="entry name" value="HTH-TYPE TRANSCRIPTIONAL REPRESSOR ALLR"/>
    <property type="match status" value="1"/>
</dbReference>
<comment type="caution">
    <text evidence="7">The sequence shown here is derived from an EMBL/GenBank/DDBJ whole genome shotgun (WGS) entry which is preliminary data.</text>
</comment>
<dbReference type="InterPro" id="IPR036390">
    <property type="entry name" value="WH_DNA-bd_sf"/>
</dbReference>
<organism evidence="7 8">
    <name type="scientific">Salinactinospora qingdaonensis</name>
    <dbReference type="NCBI Taxonomy" id="702744"/>
    <lineage>
        <taxon>Bacteria</taxon>
        <taxon>Bacillati</taxon>
        <taxon>Actinomycetota</taxon>
        <taxon>Actinomycetes</taxon>
        <taxon>Streptosporangiales</taxon>
        <taxon>Nocardiopsidaceae</taxon>
        <taxon>Salinactinospora</taxon>
    </lineage>
</organism>
<protein>
    <submittedName>
        <fullName evidence="7">IclR family transcriptional regulator</fullName>
    </submittedName>
</protein>
<evidence type="ECO:0000259" key="6">
    <source>
        <dbReference type="PROSITE" id="PS51078"/>
    </source>
</evidence>
<dbReference type="SMART" id="SM00346">
    <property type="entry name" value="HTH_ICLR"/>
    <property type="match status" value="1"/>
</dbReference>
<keyword evidence="8" id="KW-1185">Reference proteome</keyword>
<feature type="domain" description="HTH iclR-type" evidence="5">
    <location>
        <begin position="11"/>
        <end position="72"/>
    </location>
</feature>
<dbReference type="Pfam" id="PF09339">
    <property type="entry name" value="HTH_IclR"/>
    <property type="match status" value="1"/>
</dbReference>
<feature type="region of interest" description="Disordered" evidence="4">
    <location>
        <begin position="248"/>
        <end position="268"/>
    </location>
</feature>
<keyword evidence="3" id="KW-0804">Transcription</keyword>
<dbReference type="RefSeq" id="WP_344969287.1">
    <property type="nucleotide sequence ID" value="NZ_BAABDD010000006.1"/>
</dbReference>
<dbReference type="PROSITE" id="PS51078">
    <property type="entry name" value="ICLR_ED"/>
    <property type="match status" value="1"/>
</dbReference>
<dbReference type="Gene3D" id="3.30.450.40">
    <property type="match status" value="1"/>
</dbReference>
<dbReference type="InterPro" id="IPR005471">
    <property type="entry name" value="Tscrpt_reg_IclR_N"/>
</dbReference>
<dbReference type="EMBL" id="BAABDD010000006">
    <property type="protein sequence ID" value="GAA3737718.1"/>
    <property type="molecule type" value="Genomic_DNA"/>
</dbReference>
<dbReference type="Proteomes" id="UP001500908">
    <property type="component" value="Unassembled WGS sequence"/>
</dbReference>
<evidence type="ECO:0000256" key="3">
    <source>
        <dbReference type="ARBA" id="ARBA00023163"/>
    </source>
</evidence>
<dbReference type="InterPro" id="IPR050707">
    <property type="entry name" value="HTH_MetabolicPath_Reg"/>
</dbReference>
<dbReference type="SUPFAM" id="SSF55781">
    <property type="entry name" value="GAF domain-like"/>
    <property type="match status" value="1"/>
</dbReference>
<reference evidence="8" key="1">
    <citation type="journal article" date="2019" name="Int. J. Syst. Evol. Microbiol.">
        <title>The Global Catalogue of Microorganisms (GCM) 10K type strain sequencing project: providing services to taxonomists for standard genome sequencing and annotation.</title>
        <authorList>
            <consortium name="The Broad Institute Genomics Platform"/>
            <consortium name="The Broad Institute Genome Sequencing Center for Infectious Disease"/>
            <person name="Wu L."/>
            <person name="Ma J."/>
        </authorList>
    </citation>
    <scope>NUCLEOTIDE SEQUENCE [LARGE SCALE GENOMIC DNA]</scope>
    <source>
        <strain evidence="8">JCM 17137</strain>
    </source>
</reference>
<sequence>MSDNRQRRSGAESSRKLLNLMLAFNERNHTRSAADLAAALDMPISSVYRFLSVLKDTGLVEEAGHGEYRLSWLFVGLARAAGAAADDLERLARPVLEEVARESGETTLLIKRVGWSATCVDRVESVHPVRLQFDPGQPMSLHLGSAARVLLASMPAAEREAYLDTLPDLGKLERDQIEADVDTVARTGWVESFGEVDEGIWGTAAAIHDGETVVAALGLAGPLYRLRQDDRERIIELVNNGARTLSDTLRRQAEVPGGPPSAKRGPSA</sequence>
<dbReference type="InterPro" id="IPR029016">
    <property type="entry name" value="GAF-like_dom_sf"/>
</dbReference>
<evidence type="ECO:0000259" key="5">
    <source>
        <dbReference type="PROSITE" id="PS51077"/>
    </source>
</evidence>
<dbReference type="SUPFAM" id="SSF46785">
    <property type="entry name" value="Winged helix' DNA-binding domain"/>
    <property type="match status" value="1"/>
</dbReference>
<gene>
    <name evidence="7" type="ORF">GCM10022402_17090</name>
</gene>
<dbReference type="InterPro" id="IPR014757">
    <property type="entry name" value="Tscrpt_reg_IclR_C"/>
</dbReference>
<dbReference type="Gene3D" id="1.10.10.10">
    <property type="entry name" value="Winged helix-like DNA-binding domain superfamily/Winged helix DNA-binding domain"/>
    <property type="match status" value="1"/>
</dbReference>
<evidence type="ECO:0000256" key="1">
    <source>
        <dbReference type="ARBA" id="ARBA00023015"/>
    </source>
</evidence>
<dbReference type="PANTHER" id="PTHR30136">
    <property type="entry name" value="HELIX-TURN-HELIX TRANSCRIPTIONAL REGULATOR, ICLR FAMILY"/>
    <property type="match status" value="1"/>
</dbReference>
<feature type="domain" description="IclR-ED" evidence="6">
    <location>
        <begin position="73"/>
        <end position="251"/>
    </location>
</feature>
<dbReference type="InterPro" id="IPR036388">
    <property type="entry name" value="WH-like_DNA-bd_sf"/>
</dbReference>
<name>A0ABP7FEC3_9ACTN</name>
<evidence type="ECO:0000256" key="4">
    <source>
        <dbReference type="SAM" id="MobiDB-lite"/>
    </source>
</evidence>
<keyword evidence="1" id="KW-0805">Transcription regulation</keyword>
<accession>A0ABP7FEC3</accession>
<keyword evidence="2" id="KW-0238">DNA-binding</keyword>
<evidence type="ECO:0000256" key="2">
    <source>
        <dbReference type="ARBA" id="ARBA00023125"/>
    </source>
</evidence>
<evidence type="ECO:0000313" key="7">
    <source>
        <dbReference type="EMBL" id="GAA3737718.1"/>
    </source>
</evidence>